<protein>
    <submittedName>
        <fullName evidence="1">Uncharacterized protein</fullName>
    </submittedName>
</protein>
<proteinExistence type="predicted"/>
<name>A0A133VJ20_9EURY</name>
<comment type="caution">
    <text evidence="1">The sequence shown here is derived from an EMBL/GenBank/DDBJ whole genome shotgun (WGS) entry which is preliminary data.</text>
</comment>
<gene>
    <name evidence="1" type="ORF">AKJ51_03675</name>
</gene>
<keyword evidence="2" id="KW-1185">Reference proteome</keyword>
<accession>A0A133VJ20</accession>
<sequence length="107" mass="12080">MLTDVSVDSLYELTEKDAHKSLYLAVIIQALLDITKPEVEGEDNEIKIQRDQAHAWVFASVGVTCDDFETVCHYAGLEPQKVRSFACEVIVSGDVENVRRRFSSIIY</sequence>
<dbReference type="AlphaFoldDB" id="A0A133VJ20"/>
<evidence type="ECO:0000313" key="2">
    <source>
        <dbReference type="Proteomes" id="UP000070263"/>
    </source>
</evidence>
<dbReference type="Proteomes" id="UP000070263">
    <property type="component" value="Unassembled WGS sequence"/>
</dbReference>
<organism evidence="1 2">
    <name type="scientific">candidate division MSBL1 archaeon SCGC-AAA382A20</name>
    <dbReference type="NCBI Taxonomy" id="1698280"/>
    <lineage>
        <taxon>Archaea</taxon>
        <taxon>Methanobacteriati</taxon>
        <taxon>Methanobacteriota</taxon>
        <taxon>candidate division MSBL1</taxon>
    </lineage>
</organism>
<evidence type="ECO:0000313" key="1">
    <source>
        <dbReference type="EMBL" id="KXB06436.1"/>
    </source>
</evidence>
<dbReference type="EMBL" id="LHYE01000045">
    <property type="protein sequence ID" value="KXB06436.1"/>
    <property type="molecule type" value="Genomic_DNA"/>
</dbReference>
<reference evidence="1 2" key="1">
    <citation type="journal article" date="2016" name="Sci. Rep.">
        <title>Metabolic traits of an uncultured archaeal lineage -MSBL1- from brine pools of the Red Sea.</title>
        <authorList>
            <person name="Mwirichia R."/>
            <person name="Alam I."/>
            <person name="Rashid M."/>
            <person name="Vinu M."/>
            <person name="Ba-Alawi W."/>
            <person name="Anthony Kamau A."/>
            <person name="Kamanda Ngugi D."/>
            <person name="Goker M."/>
            <person name="Klenk H.P."/>
            <person name="Bajic V."/>
            <person name="Stingl U."/>
        </authorList>
    </citation>
    <scope>NUCLEOTIDE SEQUENCE [LARGE SCALE GENOMIC DNA]</scope>
    <source>
        <strain evidence="1">SCGC-AAA382A20</strain>
    </source>
</reference>